<dbReference type="SMR" id="A0A1D8PL24"/>
<dbReference type="InterPro" id="IPR003349">
    <property type="entry name" value="JmjN"/>
</dbReference>
<keyword evidence="6" id="KW-0539">Nucleus</keyword>
<evidence type="ECO:0000259" key="11">
    <source>
        <dbReference type="PROSITE" id="PS51184"/>
    </source>
</evidence>
<dbReference type="Gene3D" id="2.60.120.650">
    <property type="entry name" value="Cupin"/>
    <property type="match status" value="1"/>
</dbReference>
<keyword evidence="14" id="KW-1185">Reference proteome</keyword>
<dbReference type="PROSITE" id="PS51183">
    <property type="entry name" value="JMJN"/>
    <property type="match status" value="1"/>
</dbReference>
<feature type="domain" description="JmjN" evidence="10">
    <location>
        <begin position="11"/>
        <end position="54"/>
    </location>
</feature>
<comment type="subcellular location">
    <subcellularLocation>
        <location evidence="1">Nucleus</location>
    </subcellularLocation>
</comment>
<evidence type="ECO:0000256" key="1">
    <source>
        <dbReference type="ARBA" id="ARBA00004123"/>
    </source>
</evidence>
<organism evidence="13 14">
    <name type="scientific">Candida albicans (strain SC5314 / ATCC MYA-2876)</name>
    <name type="common">Yeast</name>
    <dbReference type="NCBI Taxonomy" id="237561"/>
    <lineage>
        <taxon>Eukaryota</taxon>
        <taxon>Fungi</taxon>
        <taxon>Dikarya</taxon>
        <taxon>Ascomycota</taxon>
        <taxon>Saccharomycotina</taxon>
        <taxon>Pichiomycetes</taxon>
        <taxon>Debaryomycetaceae</taxon>
        <taxon>Candida/Lodderomyces clade</taxon>
        <taxon>Candida</taxon>
    </lineage>
</organism>
<reference evidence="13 14" key="2">
    <citation type="journal article" date="2007" name="Genome Biol.">
        <title>Assembly of the Candida albicans genome into sixteen supercontigs aligned on the eight chromosomes.</title>
        <authorList>
            <person name="van het Hoog M."/>
            <person name="Rast T.J."/>
            <person name="Martchenko M."/>
            <person name="Grindle S."/>
            <person name="Dignard D."/>
            <person name="Hogues H."/>
            <person name="Cuomo C."/>
            <person name="Berriman M."/>
            <person name="Scherer S."/>
            <person name="Magee B.B."/>
            <person name="Whiteway M."/>
            <person name="Chibana H."/>
            <person name="Nantel A."/>
            <person name="Magee P.T."/>
        </authorList>
    </citation>
    <scope>GENOME REANNOTATION</scope>
    <source>
        <strain evidence="14">SC5314 / ATCC MYA-2876</strain>
    </source>
</reference>
<evidence type="ECO:0000256" key="5">
    <source>
        <dbReference type="ARBA" id="ARBA00023004"/>
    </source>
</evidence>
<dbReference type="GO" id="GO:0003677">
    <property type="term" value="F:DNA binding"/>
    <property type="evidence" value="ECO:0007669"/>
    <property type="project" value="InterPro"/>
</dbReference>
<dbReference type="RefSeq" id="XP_713332.2">
    <property type="nucleotide sequence ID" value="XM_708239.2"/>
</dbReference>
<dbReference type="STRING" id="237561.A0A1D8PL24"/>
<dbReference type="GO" id="GO:0043934">
    <property type="term" value="P:sporulation"/>
    <property type="evidence" value="ECO:0007669"/>
    <property type="project" value="EnsemblFungi"/>
</dbReference>
<dbReference type="InterPro" id="IPR013083">
    <property type="entry name" value="Znf_RING/FYVE/PHD"/>
</dbReference>
<dbReference type="GO" id="GO:0000278">
    <property type="term" value="P:mitotic cell cycle"/>
    <property type="evidence" value="ECO:0007669"/>
    <property type="project" value="EnsemblFungi"/>
</dbReference>
<dbReference type="VEuPathDB" id="FungiDB:C4_00260W_A"/>
<evidence type="ECO:0000256" key="7">
    <source>
        <dbReference type="PROSITE-ProRule" id="PRU00146"/>
    </source>
</evidence>
<dbReference type="InParanoid" id="A0A1D8PL24"/>
<dbReference type="SUPFAM" id="SSF57903">
    <property type="entry name" value="FYVE/PHD zinc finger"/>
    <property type="match status" value="1"/>
</dbReference>
<dbReference type="GO" id="GO:1902275">
    <property type="term" value="P:regulation of chromatin organization"/>
    <property type="evidence" value="ECO:0007669"/>
    <property type="project" value="EnsemblFungi"/>
</dbReference>
<reference evidence="13 14" key="3">
    <citation type="journal article" date="2013" name="Genome Biol.">
        <title>Assembly of a phased diploid Candida albicans genome facilitates allele-specific measurements and provides a simple model for repeat and indel structure.</title>
        <authorList>
            <person name="Muzzey D."/>
            <person name="Schwartz K."/>
            <person name="Weissman J.S."/>
            <person name="Sherlock G."/>
        </authorList>
    </citation>
    <scope>NUCLEOTIDE SEQUENCE [LARGE SCALE GENOMIC DNA]</scope>
    <source>
        <strain evidence="14">SC5314 / ATCC MYA-2876</strain>
    </source>
</reference>
<evidence type="ECO:0000259" key="10">
    <source>
        <dbReference type="PROSITE" id="PS51183"/>
    </source>
</evidence>
<dbReference type="AlphaFoldDB" id="A0A1D8PL24"/>
<dbReference type="SMART" id="SM00558">
    <property type="entry name" value="JmjC"/>
    <property type="match status" value="1"/>
</dbReference>
<keyword evidence="3 7" id="KW-0863">Zinc-finger</keyword>
<dbReference type="GO" id="GO:0060623">
    <property type="term" value="P:regulation of chromosome condensation"/>
    <property type="evidence" value="ECO:0007669"/>
    <property type="project" value="EnsemblFungi"/>
</dbReference>
<accession>A0A1D8PL24</accession>
<feature type="domain" description="JmjC" evidence="11">
    <location>
        <begin position="323"/>
        <end position="489"/>
    </location>
</feature>
<dbReference type="KEGG" id="cal:CAALFM_C400260WA"/>
<dbReference type="OrthoDB" id="1678912at2759"/>
<keyword evidence="5" id="KW-0408">Iron</keyword>
<dbReference type="Pfam" id="PF02375">
    <property type="entry name" value="JmjN"/>
    <property type="match status" value="1"/>
</dbReference>
<dbReference type="GO" id="GO:0000785">
    <property type="term" value="C:chromatin"/>
    <property type="evidence" value="ECO:0000318"/>
    <property type="project" value="GO_Central"/>
</dbReference>
<dbReference type="PROSITE" id="PS51184">
    <property type="entry name" value="JMJC"/>
    <property type="match status" value="1"/>
</dbReference>
<dbReference type="InterPro" id="IPR036431">
    <property type="entry name" value="ARID_dom_sf"/>
</dbReference>
<dbReference type="InterPro" id="IPR001965">
    <property type="entry name" value="Znf_PHD"/>
</dbReference>
<evidence type="ECO:0000256" key="6">
    <source>
        <dbReference type="ARBA" id="ARBA00023242"/>
    </source>
</evidence>
<gene>
    <name evidence="13" type="ordered locus">CAALFM_C400260WA</name>
    <name evidence="12" type="ordered locus">orf19.13096</name>
</gene>
<dbReference type="Pfam" id="PF02373">
    <property type="entry name" value="JmjC"/>
    <property type="match status" value="1"/>
</dbReference>
<evidence type="ECO:0000313" key="14">
    <source>
        <dbReference type="Proteomes" id="UP000000559"/>
    </source>
</evidence>
<proteinExistence type="predicted"/>
<dbReference type="GO" id="GO:0008270">
    <property type="term" value="F:zinc ion binding"/>
    <property type="evidence" value="ECO:0007669"/>
    <property type="project" value="UniProtKB-KW"/>
</dbReference>
<dbReference type="InterPro" id="IPR003347">
    <property type="entry name" value="JmjC_dom"/>
</dbReference>
<dbReference type="PROSITE" id="PS50016">
    <property type="entry name" value="ZF_PHD_2"/>
    <property type="match status" value="1"/>
</dbReference>
<dbReference type="PROSITE" id="PS01359">
    <property type="entry name" value="ZF_PHD_1"/>
    <property type="match status" value="1"/>
</dbReference>
<name>A0A1D8PL24_CANAL</name>
<evidence type="ECO:0000256" key="2">
    <source>
        <dbReference type="ARBA" id="ARBA00022723"/>
    </source>
</evidence>
<keyword evidence="2" id="KW-0479">Metal-binding</keyword>
<evidence type="ECO:0000259" key="9">
    <source>
        <dbReference type="PROSITE" id="PS50016"/>
    </source>
</evidence>
<feature type="region of interest" description="Disordered" evidence="8">
    <location>
        <begin position="585"/>
        <end position="619"/>
    </location>
</feature>
<protein>
    <submittedName>
        <fullName evidence="13">Histone demethylase</fullName>
    </submittedName>
</protein>
<dbReference type="GO" id="GO:0000122">
    <property type="term" value="P:negative regulation of transcription by RNA polymerase II"/>
    <property type="evidence" value="ECO:0007669"/>
    <property type="project" value="EnsemblFungi"/>
</dbReference>
<feature type="domain" description="PHD-type" evidence="9">
    <location>
        <begin position="177"/>
        <end position="227"/>
    </location>
</feature>
<evidence type="ECO:0000256" key="4">
    <source>
        <dbReference type="ARBA" id="ARBA00022833"/>
    </source>
</evidence>
<dbReference type="GO" id="GO:0045944">
    <property type="term" value="P:positive regulation of transcription by RNA polymerase II"/>
    <property type="evidence" value="ECO:0007669"/>
    <property type="project" value="EnsemblFungi"/>
</dbReference>
<dbReference type="Pfam" id="PF00628">
    <property type="entry name" value="PHD"/>
    <property type="match status" value="1"/>
</dbReference>
<dbReference type="SUPFAM" id="SSF51197">
    <property type="entry name" value="Clavaminate synthase-like"/>
    <property type="match status" value="1"/>
</dbReference>
<dbReference type="InterPro" id="IPR019786">
    <property type="entry name" value="Zinc_finger_PHD-type_CS"/>
</dbReference>
<dbReference type="PANTHER" id="PTHR10694:SF33">
    <property type="entry name" value="LYSINE-SPECIFIC DEMETHYLASE 5"/>
    <property type="match status" value="1"/>
</dbReference>
<dbReference type="FunCoup" id="A0A1D8PL24">
    <property type="interactions" value="41"/>
</dbReference>
<evidence type="ECO:0000256" key="3">
    <source>
        <dbReference type="ARBA" id="ARBA00022771"/>
    </source>
</evidence>
<evidence type="ECO:0000313" key="13">
    <source>
        <dbReference type="EMBL" id="AOW28819.1"/>
    </source>
</evidence>
<dbReference type="GO" id="GO:0034647">
    <property type="term" value="F:histone H3K4me/H3K4me2/H3K4me3 demethylase activity"/>
    <property type="evidence" value="ECO:0000318"/>
    <property type="project" value="GO_Central"/>
</dbReference>
<dbReference type="GO" id="GO:0005634">
    <property type="term" value="C:nucleus"/>
    <property type="evidence" value="ECO:0000318"/>
    <property type="project" value="GO_Central"/>
</dbReference>
<dbReference type="eggNOG" id="KOG1246">
    <property type="taxonomic scope" value="Eukaryota"/>
</dbReference>
<dbReference type="GO" id="GO:0006338">
    <property type="term" value="P:chromatin remodeling"/>
    <property type="evidence" value="ECO:0000318"/>
    <property type="project" value="GO_Central"/>
</dbReference>
<dbReference type="PANTHER" id="PTHR10694">
    <property type="entry name" value="LYSINE-SPECIFIC DEMETHYLASE"/>
    <property type="match status" value="1"/>
</dbReference>
<dbReference type="GO" id="GO:0071041">
    <property type="term" value="P:antisense RNA transcript catabolic process"/>
    <property type="evidence" value="ECO:0007669"/>
    <property type="project" value="EnsemblFungi"/>
</dbReference>
<dbReference type="Proteomes" id="UP000000559">
    <property type="component" value="Chromosome 4"/>
</dbReference>
<dbReference type="InterPro" id="IPR019787">
    <property type="entry name" value="Znf_PHD-finger"/>
</dbReference>
<dbReference type="InterPro" id="IPR011011">
    <property type="entry name" value="Znf_FYVE_PHD"/>
</dbReference>
<keyword evidence="4" id="KW-0862">Zinc</keyword>
<dbReference type="EMBL" id="CP017626">
    <property type="protein sequence ID" value="AOW28819.1"/>
    <property type="molecule type" value="Genomic_DNA"/>
</dbReference>
<dbReference type="SMART" id="SM00545">
    <property type="entry name" value="JmjN"/>
    <property type="match status" value="1"/>
</dbReference>
<dbReference type="GeneID" id="3645037"/>
<dbReference type="CGD" id="CAL0000199580">
    <property type="gene designation" value="orf19.13096"/>
</dbReference>
<dbReference type="GO" id="GO:0000183">
    <property type="term" value="P:rDNA heterochromatin formation"/>
    <property type="evidence" value="ECO:0007669"/>
    <property type="project" value="EnsemblFungi"/>
</dbReference>
<dbReference type="Gene3D" id="3.30.40.10">
    <property type="entry name" value="Zinc/RING finger domain, C3HC4 (zinc finger)"/>
    <property type="match status" value="1"/>
</dbReference>
<evidence type="ECO:0000256" key="8">
    <source>
        <dbReference type="SAM" id="MobiDB-lite"/>
    </source>
</evidence>
<dbReference type="SMART" id="SM00249">
    <property type="entry name" value="PHD"/>
    <property type="match status" value="1"/>
</dbReference>
<evidence type="ECO:0000313" key="12">
    <source>
        <dbReference type="CGD" id="CAL0000199580"/>
    </source>
</evidence>
<reference evidence="13 14" key="1">
    <citation type="journal article" date="2004" name="Proc. Natl. Acad. Sci. U.S.A.">
        <title>The diploid genome sequence of Candida albicans.</title>
        <authorList>
            <person name="Jones T."/>
            <person name="Federspiel N.A."/>
            <person name="Chibana H."/>
            <person name="Dungan J."/>
            <person name="Kalman S."/>
            <person name="Magee B.B."/>
            <person name="Newport G."/>
            <person name="Thorstenson Y.R."/>
            <person name="Agabian N."/>
            <person name="Magee P.T."/>
            <person name="Davis R.W."/>
            <person name="Scherer S."/>
        </authorList>
    </citation>
    <scope>NUCLEOTIDE SEQUENCE [LARGE SCALE GENOMIC DNA]</scope>
    <source>
        <strain evidence="14">SC5314 / ATCC MYA-2876</strain>
    </source>
</reference>
<sequence>MSFDKRLLTPCPVLTPTDQEFNDPVGYLSSDKVSKLGATYGLVKIVPPPNWKPSFHINPDFKFHVRKQVLSDLGITTRSRDFFRENINRFLKMRRKRQLKLYFNVQGTRVYYYDLYREVENLGEPMDKEKWEKLGARFGVKASALEREYDSTIKYYATYLHTNCTYDFPESDSEDEYDSCLVCGQHDHPSETLLCDNCDNPYHMKCLNPPLESVPATSWYCDKCLIGTGEYGFDEDVDVKYTIPEFYKMCQDFDAKFIRDYNQNNPLSVDDIERKFWSFVDAEKSDLEVKYGADIHNLRPGEVSGFPMADTPSLDTTDPAIQYYINHPWNLNKLPFSNGSLLNFINTSISGMTIPWIYIGSLLSTFCWHVEDHYTLSANYCHFGATKKWYGIPSSFADKFEKLMRDSAPDLFKRQPDLLHQLVTLMSPSKLVEHGIPCVYADQNPNEFVITYPLVYHAGFNCGFNFNEAVNFAIDEWLEFGEKSVNDYRPIKKENVFNHYELLENILSRFNAKHDVSLDLVKRSLWSFERYVSRLEELLAQLKDKSTVEYKPSVDNNDEDDLCDSCKTHIGFQYFVLEPENSKQLLTPDASPQEIETKPNKNEEAKKVANSQASHDLASLNERKAMVDEFNSLIEKAKKDVDNDESTKVRRSKRIHSLKEKEVPQRPTKRAKKNIIKKKAAQSKLCSECVCPMEGKSIHGKLVLRKQLSTLKELIEETKMNLV</sequence>
<dbReference type="Gene3D" id="1.10.150.60">
    <property type="entry name" value="ARID DNA-binding domain"/>
    <property type="match status" value="1"/>
</dbReference>
<dbReference type="GO" id="GO:0006355">
    <property type="term" value="P:regulation of DNA-templated transcription"/>
    <property type="evidence" value="ECO:0000318"/>
    <property type="project" value="GO_Central"/>
</dbReference>
<feature type="compositionally biased region" description="Basic and acidic residues" evidence="8">
    <location>
        <begin position="595"/>
        <end position="607"/>
    </location>
</feature>